<organism evidence="6 7">
    <name type="scientific">Apiospora rasikravindrae</name>
    <dbReference type="NCBI Taxonomy" id="990691"/>
    <lineage>
        <taxon>Eukaryota</taxon>
        <taxon>Fungi</taxon>
        <taxon>Dikarya</taxon>
        <taxon>Ascomycota</taxon>
        <taxon>Pezizomycotina</taxon>
        <taxon>Sordariomycetes</taxon>
        <taxon>Xylariomycetidae</taxon>
        <taxon>Amphisphaeriales</taxon>
        <taxon>Apiosporaceae</taxon>
        <taxon>Apiospora</taxon>
    </lineage>
</organism>
<evidence type="ECO:0000256" key="4">
    <source>
        <dbReference type="ARBA" id="ARBA00023004"/>
    </source>
</evidence>
<evidence type="ECO:0000313" key="7">
    <source>
        <dbReference type="Proteomes" id="UP001444661"/>
    </source>
</evidence>
<reference evidence="6 7" key="1">
    <citation type="submission" date="2023-01" db="EMBL/GenBank/DDBJ databases">
        <title>Analysis of 21 Apiospora genomes using comparative genomics revels a genus with tremendous synthesis potential of carbohydrate active enzymes and secondary metabolites.</title>
        <authorList>
            <person name="Sorensen T."/>
        </authorList>
    </citation>
    <scope>NUCLEOTIDE SEQUENCE [LARGE SCALE GENOMIC DNA]</scope>
    <source>
        <strain evidence="6 7">CBS 33761</strain>
    </source>
</reference>
<accession>A0ABR1SMQ8</accession>
<dbReference type="PANTHER" id="PTHR46300">
    <property type="entry name" value="P450, PUTATIVE (EUROFUNG)-RELATED-RELATED"/>
    <property type="match status" value="1"/>
</dbReference>
<evidence type="ECO:0000256" key="1">
    <source>
        <dbReference type="ARBA" id="ARBA00010617"/>
    </source>
</evidence>
<dbReference type="Pfam" id="PF00067">
    <property type="entry name" value="p450"/>
    <property type="match status" value="1"/>
</dbReference>
<dbReference type="Gene3D" id="1.10.630.10">
    <property type="entry name" value="Cytochrome P450"/>
    <property type="match status" value="1"/>
</dbReference>
<comment type="caution">
    <text evidence="6">The sequence shown here is derived from an EMBL/GenBank/DDBJ whole genome shotgun (WGS) entry which is preliminary data.</text>
</comment>
<dbReference type="InterPro" id="IPR001128">
    <property type="entry name" value="Cyt_P450"/>
</dbReference>
<dbReference type="EMBL" id="JAQQWK010000009">
    <property type="protein sequence ID" value="KAK8035627.1"/>
    <property type="molecule type" value="Genomic_DNA"/>
</dbReference>
<proteinExistence type="inferred from homology"/>
<dbReference type="InterPro" id="IPR017972">
    <property type="entry name" value="Cyt_P450_CS"/>
</dbReference>
<evidence type="ECO:0008006" key="8">
    <source>
        <dbReference type="Google" id="ProtNLM"/>
    </source>
</evidence>
<keyword evidence="7" id="KW-1185">Reference proteome</keyword>
<dbReference type="InterPro" id="IPR050364">
    <property type="entry name" value="Cytochrome_P450_fung"/>
</dbReference>
<evidence type="ECO:0000313" key="6">
    <source>
        <dbReference type="EMBL" id="KAK8035627.1"/>
    </source>
</evidence>
<dbReference type="InterPro" id="IPR002401">
    <property type="entry name" value="Cyt_P450_E_grp-I"/>
</dbReference>
<dbReference type="InterPro" id="IPR036396">
    <property type="entry name" value="Cyt_P450_sf"/>
</dbReference>
<keyword evidence="5" id="KW-0503">Monooxygenase</keyword>
<protein>
    <recommendedName>
        <fullName evidence="8">Cytochrome P450</fullName>
    </recommendedName>
</protein>
<name>A0ABR1SMQ8_9PEZI</name>
<evidence type="ECO:0000256" key="3">
    <source>
        <dbReference type="ARBA" id="ARBA00023002"/>
    </source>
</evidence>
<sequence length="491" mass="54629">MHRELTHHKLHQTLKLRAHGARLPPGPKTAKTGLAKPWLYFRELSAQYGDVVSVPGLSSNPTIVLGSARAAWDLLERRGAVYSSRPRFVVGGELLSGGMRGLMAPYGDFLAPLAQAAPLGLHAAPERRLESAVLVRDLLKDPGCFREHLERYAASVIVLVTYGRRVTDVASDEVVRRNVEAMGRLTSVNIPGKYAAERYPALKYIPAMFAPWKAEVLKQRQKDIQLYMDLLNDIKDKVARGVATPCFTTHLLEEQGALGILPTPLARRSVQTAGTLASFFLACVKFGHNFIPRAQEELDRIVGRDRLPAFEDMEELEYVRAIASETFRWRPVAVLGGTPHASTADDVYNGMFIPKGSTIIAPLWTIHLNEKDFPEPHEFKPERFLEQRDFPGTLGHTAFGWGRRICPGAHLGAASVNLNIARILWAFNVTPAKDETGQDIDVDIFAFTDGFNSSPLPFPCSILPRSQYHAEVVRRTHEEAVNELKVFDSSR</sequence>
<dbReference type="CDD" id="cd11065">
    <property type="entry name" value="CYP64-like"/>
    <property type="match status" value="1"/>
</dbReference>
<evidence type="ECO:0000256" key="5">
    <source>
        <dbReference type="RuleBase" id="RU000461"/>
    </source>
</evidence>
<keyword evidence="5" id="KW-0349">Heme</keyword>
<dbReference type="PROSITE" id="PS00086">
    <property type="entry name" value="CYTOCHROME_P450"/>
    <property type="match status" value="1"/>
</dbReference>
<keyword evidence="2 5" id="KW-0479">Metal-binding</keyword>
<comment type="similarity">
    <text evidence="1 5">Belongs to the cytochrome P450 family.</text>
</comment>
<dbReference type="SUPFAM" id="SSF48264">
    <property type="entry name" value="Cytochrome P450"/>
    <property type="match status" value="1"/>
</dbReference>
<evidence type="ECO:0000256" key="2">
    <source>
        <dbReference type="ARBA" id="ARBA00022723"/>
    </source>
</evidence>
<dbReference type="Proteomes" id="UP001444661">
    <property type="component" value="Unassembled WGS sequence"/>
</dbReference>
<gene>
    <name evidence="6" type="ORF">PG993_010622</name>
</gene>
<keyword evidence="3 5" id="KW-0560">Oxidoreductase</keyword>
<keyword evidence="4 5" id="KW-0408">Iron</keyword>
<dbReference type="PRINTS" id="PR00463">
    <property type="entry name" value="EP450I"/>
</dbReference>